<evidence type="ECO:0000313" key="13">
    <source>
        <dbReference type="EnsemblMetazoa" id="XP_016987359.1"/>
    </source>
</evidence>
<reference evidence="13" key="3">
    <citation type="submission" date="2025-05" db="UniProtKB">
        <authorList>
            <consortium name="EnsemblMetazoa"/>
        </authorList>
    </citation>
    <scope>IDENTIFICATION</scope>
</reference>
<comment type="subcellular location">
    <subcellularLocation>
        <location evidence="2">Cell membrane</location>
        <topology evidence="2">Single-pass type II membrane protein</topology>
    </subcellularLocation>
</comment>
<dbReference type="InterPro" id="IPR024079">
    <property type="entry name" value="MetalloPept_cat_dom_sf"/>
</dbReference>
<evidence type="ECO:0000256" key="9">
    <source>
        <dbReference type="SAM" id="Coils"/>
    </source>
</evidence>
<dbReference type="InterPro" id="IPR008753">
    <property type="entry name" value="Peptidase_M13_N"/>
</dbReference>
<evidence type="ECO:0000259" key="11">
    <source>
        <dbReference type="Pfam" id="PF01431"/>
    </source>
</evidence>
<sequence>MEGLPASACLIFITLAVSSPGIQSGVFNELTTPLGQQIMRQAKSAEMRSFMDTNVSPCEDFYGYACGKFAVINAATMEKDTFIRQDMFAHYLRRVRQLLNEPRMSTDRPMEVRVKYFYESCLNTTALRMNQRAHLLSVLREFNGMPAVDGNSWNYIGFDALETMAQLLRHYGKRSLLGVYVSPDFINSQIKRLYLGQRDDLVELDWSTSLAKQQELKQRLQNLLGLSEQLAEKTAEELIELERELSRSVLDRGMDRDPRLKNRLTMLSNMSDPHEPILNLTRFVNSWLGHDYNLPVYENVPSYLFRVKKVLLSTPNYVLANYMLSTLLTDFEIQANDDQQEQICAQRMTELFPDVMDHMVYHSLEQQSPHIANELVTLWVELKASFKEMLSSPDLEWLDEPTRLELLEKLRGMTFEIAGGQAVDFEERYGDLVVSSADYYGNVQRLLQVQASNLRADLMEESRKINYYDGVIQSPFYITEMNLVVLPASFMQHRYFWDDVYPAALKYGTLGLFLGHEMAHGFDDLSRLFDSKGNLKEFWSNQSKMGFESAKNCLVDQFGKMRYSNMLLSKLESQGENIADNIGIRIAQASYSKWLEELKTQDTESLPHMSQSPEQLFYLSVAQSMCCDIWPERRPAFIRNSVHSPNESRVFAMLANSPAFAEAFQCSNETKMNPPTRCLMY</sequence>
<feature type="coiled-coil region" evidence="9">
    <location>
        <begin position="213"/>
        <end position="251"/>
    </location>
</feature>
<evidence type="ECO:0000256" key="5">
    <source>
        <dbReference type="ARBA" id="ARBA00022723"/>
    </source>
</evidence>
<feature type="domain" description="Peptidase M13 C-terminal" evidence="11">
    <location>
        <begin position="476"/>
        <end position="678"/>
    </location>
</feature>
<dbReference type="InterPro" id="IPR042089">
    <property type="entry name" value="Peptidase_M13_dom_2"/>
</dbReference>
<evidence type="ECO:0000256" key="2">
    <source>
        <dbReference type="ARBA" id="ARBA00004401"/>
    </source>
</evidence>
<dbReference type="Gene3D" id="1.10.1380.10">
    <property type="entry name" value="Neutral endopeptidase , domain2"/>
    <property type="match status" value="1"/>
</dbReference>
<comment type="cofactor">
    <cofactor evidence="1">
        <name>Zn(2+)</name>
        <dbReference type="ChEBI" id="CHEBI:29105"/>
    </cofactor>
</comment>
<keyword evidence="14" id="KW-1185">Reference proteome</keyword>
<gene>
    <name evidence="15" type="primary">LOC108050270</name>
    <name evidence="13" type="synonym">108050270</name>
</gene>
<dbReference type="SUPFAM" id="SSF55486">
    <property type="entry name" value="Metalloproteases ('zincins'), catalytic domain"/>
    <property type="match status" value="1"/>
</dbReference>
<evidence type="ECO:0000256" key="4">
    <source>
        <dbReference type="ARBA" id="ARBA00022670"/>
    </source>
</evidence>
<dbReference type="InterPro" id="IPR018497">
    <property type="entry name" value="Peptidase_M13_C"/>
</dbReference>
<reference evidence="15" key="2">
    <citation type="submission" date="2025-04" db="UniProtKB">
        <authorList>
            <consortium name="RefSeq"/>
        </authorList>
    </citation>
    <scope>IDENTIFICATION</scope>
</reference>
<dbReference type="PROSITE" id="PS51885">
    <property type="entry name" value="NEPRILYSIN"/>
    <property type="match status" value="1"/>
</dbReference>
<dbReference type="Proteomes" id="UP001652680">
    <property type="component" value="Unassembled WGS sequence"/>
</dbReference>
<dbReference type="Pfam" id="PF05649">
    <property type="entry name" value="Peptidase_M13_N"/>
    <property type="match status" value="1"/>
</dbReference>
<proteinExistence type="inferred from homology"/>
<dbReference type="GO" id="GO:0046872">
    <property type="term" value="F:metal ion binding"/>
    <property type="evidence" value="ECO:0007669"/>
    <property type="project" value="UniProtKB-KW"/>
</dbReference>
<accession>A0A6P4FDW2</accession>
<evidence type="ECO:0000256" key="3">
    <source>
        <dbReference type="ARBA" id="ARBA00007357"/>
    </source>
</evidence>
<keyword evidence="6" id="KW-0378">Hydrolase</keyword>
<dbReference type="OrthoDB" id="6475849at2759"/>
<evidence type="ECO:0000256" key="6">
    <source>
        <dbReference type="ARBA" id="ARBA00022801"/>
    </source>
</evidence>
<keyword evidence="8" id="KW-0482">Metalloprotease</keyword>
<dbReference type="Pfam" id="PF01431">
    <property type="entry name" value="Peptidase_M13"/>
    <property type="match status" value="1"/>
</dbReference>
<protein>
    <submittedName>
        <fullName evidence="15">Neprilysin</fullName>
    </submittedName>
</protein>
<dbReference type="RefSeq" id="XP_016987359.1">
    <property type="nucleotide sequence ID" value="XM_017131870.1"/>
</dbReference>
<feature type="chain" id="PRO_5027634118" evidence="10">
    <location>
        <begin position="25"/>
        <end position="681"/>
    </location>
</feature>
<evidence type="ECO:0000256" key="8">
    <source>
        <dbReference type="ARBA" id="ARBA00023049"/>
    </source>
</evidence>
<evidence type="ECO:0000256" key="1">
    <source>
        <dbReference type="ARBA" id="ARBA00001947"/>
    </source>
</evidence>
<keyword evidence="7" id="KW-0862">Zinc</keyword>
<keyword evidence="10" id="KW-0732">Signal</keyword>
<dbReference type="PANTHER" id="PTHR11733:SF238">
    <property type="entry name" value="FI07649P-RELATED"/>
    <property type="match status" value="1"/>
</dbReference>
<dbReference type="GO" id="GO:0016485">
    <property type="term" value="P:protein processing"/>
    <property type="evidence" value="ECO:0007669"/>
    <property type="project" value="TreeGrafter"/>
</dbReference>
<keyword evidence="9" id="KW-0175">Coiled coil</keyword>
<keyword evidence="4" id="KW-0645">Protease</keyword>
<dbReference type="GO" id="GO:0005886">
    <property type="term" value="C:plasma membrane"/>
    <property type="evidence" value="ECO:0007669"/>
    <property type="project" value="UniProtKB-SubCell"/>
</dbReference>
<feature type="domain" description="Peptidase M13 N-terminal" evidence="12">
    <location>
        <begin position="57"/>
        <end position="418"/>
    </location>
</feature>
<dbReference type="Gene3D" id="3.40.390.10">
    <property type="entry name" value="Collagenase (Catalytic Domain)"/>
    <property type="match status" value="1"/>
</dbReference>
<name>A0A6P4FDW2_DRORH</name>
<feature type="signal peptide" evidence="10">
    <location>
        <begin position="1"/>
        <end position="24"/>
    </location>
</feature>
<dbReference type="GeneID" id="108050270"/>
<comment type="similarity">
    <text evidence="3">Belongs to the peptidase M13 family.</text>
</comment>
<evidence type="ECO:0000313" key="14">
    <source>
        <dbReference type="Proteomes" id="UP001652680"/>
    </source>
</evidence>
<keyword evidence="5" id="KW-0479">Metal-binding</keyword>
<evidence type="ECO:0000256" key="7">
    <source>
        <dbReference type="ARBA" id="ARBA00022833"/>
    </source>
</evidence>
<evidence type="ECO:0000259" key="12">
    <source>
        <dbReference type="Pfam" id="PF05649"/>
    </source>
</evidence>
<dbReference type="PANTHER" id="PTHR11733">
    <property type="entry name" value="ZINC METALLOPROTEASE FAMILY M13 NEPRILYSIN-RELATED"/>
    <property type="match status" value="1"/>
</dbReference>
<dbReference type="GO" id="GO:0004222">
    <property type="term" value="F:metalloendopeptidase activity"/>
    <property type="evidence" value="ECO:0007669"/>
    <property type="project" value="InterPro"/>
</dbReference>
<dbReference type="AlphaFoldDB" id="A0A6P4FDW2"/>
<evidence type="ECO:0000313" key="15">
    <source>
        <dbReference type="RefSeq" id="XP_016987359.1"/>
    </source>
</evidence>
<reference evidence="14" key="1">
    <citation type="journal article" date="2021" name="Elife">
        <title>Highly contiguous assemblies of 101 drosophilid genomes.</title>
        <authorList>
            <person name="Kim B.Y."/>
            <person name="Wang J.R."/>
            <person name="Miller D.E."/>
            <person name="Barmina O."/>
            <person name="Delaney E."/>
            <person name="Thompson A."/>
            <person name="Comeault A.A."/>
            <person name="Peede D."/>
            <person name="D'Agostino E.R."/>
            <person name="Pelaez J."/>
            <person name="Aguilar J.M."/>
            <person name="Haji D."/>
            <person name="Matsunaga T."/>
            <person name="Armstrong E.E."/>
            <person name="Zych M."/>
            <person name="Ogawa Y."/>
            <person name="Stamenkovic-Radak M."/>
            <person name="Jelic M."/>
            <person name="Veselinovic M.S."/>
            <person name="Tanaskovic M."/>
            <person name="Eric P."/>
            <person name="Gao J.J."/>
            <person name="Katoh T.K."/>
            <person name="Toda M.J."/>
            <person name="Watabe H."/>
            <person name="Watada M."/>
            <person name="Davis J.S."/>
            <person name="Moyle L.C."/>
            <person name="Manoli G."/>
            <person name="Bertolini E."/>
            <person name="Kostal V."/>
            <person name="Hawley R.S."/>
            <person name="Takahashi A."/>
            <person name="Jones C.D."/>
            <person name="Price D.K."/>
            <person name="Whiteman N."/>
            <person name="Kopp A."/>
            <person name="Matute D.R."/>
            <person name="Petrov D.A."/>
        </authorList>
    </citation>
    <scope>NUCLEOTIDE SEQUENCE [LARGE SCALE GENOMIC DNA]</scope>
</reference>
<evidence type="ECO:0000256" key="10">
    <source>
        <dbReference type="SAM" id="SignalP"/>
    </source>
</evidence>
<dbReference type="InterPro" id="IPR000718">
    <property type="entry name" value="Peptidase_M13"/>
</dbReference>
<organism evidence="15">
    <name type="scientific">Drosophila rhopaloa</name>
    <name type="common">Fruit fly</name>
    <dbReference type="NCBI Taxonomy" id="1041015"/>
    <lineage>
        <taxon>Eukaryota</taxon>
        <taxon>Metazoa</taxon>
        <taxon>Ecdysozoa</taxon>
        <taxon>Arthropoda</taxon>
        <taxon>Hexapoda</taxon>
        <taxon>Insecta</taxon>
        <taxon>Pterygota</taxon>
        <taxon>Neoptera</taxon>
        <taxon>Endopterygota</taxon>
        <taxon>Diptera</taxon>
        <taxon>Brachycera</taxon>
        <taxon>Muscomorpha</taxon>
        <taxon>Ephydroidea</taxon>
        <taxon>Drosophilidae</taxon>
        <taxon>Drosophila</taxon>
        <taxon>Sophophora</taxon>
    </lineage>
</organism>
<dbReference type="CDD" id="cd08662">
    <property type="entry name" value="M13"/>
    <property type="match status" value="1"/>
</dbReference>
<dbReference type="PRINTS" id="PR00786">
    <property type="entry name" value="NEPRILYSIN"/>
</dbReference>
<dbReference type="EnsemblMetazoa" id="XM_017131870.2">
    <property type="protein sequence ID" value="XP_016987359.1"/>
    <property type="gene ID" value="LOC108050270"/>
</dbReference>